<keyword evidence="2" id="KW-1185">Reference proteome</keyword>
<dbReference type="AlphaFoldDB" id="A0A101UWM0"/>
<name>A0A101UWM0_9ACTN</name>
<dbReference type="OrthoDB" id="5183782at2"/>
<evidence type="ECO:0000313" key="1">
    <source>
        <dbReference type="EMBL" id="KUO18198.1"/>
    </source>
</evidence>
<proteinExistence type="predicted"/>
<evidence type="ECO:0008006" key="3">
    <source>
        <dbReference type="Google" id="ProtNLM"/>
    </source>
</evidence>
<gene>
    <name evidence="1" type="ORF">AQJ91_25960</name>
</gene>
<sequence>MRRGLGVATAVVAMASVGCGGEGDEEDWAGLVAGGTPPATPYDGPLYVPGEEPEVYTLEAVRTAAGAAGRALECDGEIYSGGGSGSWGKSDGGRTPEEGLRAFFDMEQADDPRHGYRVEREEADRVLFSFDVDGRTKVAVVVAKDQKGRPGWGPESNATCDPAELPASFTESKPYEIWTDRNGDRVPLAEVSSHAGDAHCGWETARFLSMGHYEDDRTYARDPDGVLGSDLLTAPYDGEAALPEGARDTGFRFGDRQLWLTDDPSKVYVRASGGVEAWPLVKDGMGCR</sequence>
<dbReference type="PROSITE" id="PS51257">
    <property type="entry name" value="PROKAR_LIPOPROTEIN"/>
    <property type="match status" value="1"/>
</dbReference>
<protein>
    <recommendedName>
        <fullName evidence="3">Lipoprotein</fullName>
    </recommendedName>
</protein>
<organism evidence="1 2">
    <name type="scientific">Streptomyces dysideae</name>
    <dbReference type="NCBI Taxonomy" id="909626"/>
    <lineage>
        <taxon>Bacteria</taxon>
        <taxon>Bacillati</taxon>
        <taxon>Actinomycetota</taxon>
        <taxon>Actinomycetes</taxon>
        <taxon>Kitasatosporales</taxon>
        <taxon>Streptomycetaceae</taxon>
        <taxon>Streptomyces</taxon>
    </lineage>
</organism>
<dbReference type="EMBL" id="LMXB01000067">
    <property type="protein sequence ID" value="KUO18198.1"/>
    <property type="molecule type" value="Genomic_DNA"/>
</dbReference>
<dbReference type="STRING" id="909626.AQJ91_25960"/>
<dbReference type="RefSeq" id="WP_067026296.1">
    <property type="nucleotide sequence ID" value="NZ_KQ949092.1"/>
</dbReference>
<reference evidence="1 2" key="1">
    <citation type="submission" date="2015-10" db="EMBL/GenBank/DDBJ databases">
        <title>Draft genome sequence of Streptomyces sp. RV15, isolated from a marine sponge.</title>
        <authorList>
            <person name="Ruckert C."/>
            <person name="Abdelmohsen U.R."/>
            <person name="Winkler A."/>
            <person name="Hentschel U."/>
            <person name="Kalinowski J."/>
            <person name="Kampfer P."/>
            <person name="Glaeser S."/>
        </authorList>
    </citation>
    <scope>NUCLEOTIDE SEQUENCE [LARGE SCALE GENOMIC DNA]</scope>
    <source>
        <strain evidence="1 2">RV15</strain>
    </source>
</reference>
<dbReference type="Proteomes" id="UP000053260">
    <property type="component" value="Unassembled WGS sequence"/>
</dbReference>
<comment type="caution">
    <text evidence="1">The sequence shown here is derived from an EMBL/GenBank/DDBJ whole genome shotgun (WGS) entry which is preliminary data.</text>
</comment>
<evidence type="ECO:0000313" key="2">
    <source>
        <dbReference type="Proteomes" id="UP000053260"/>
    </source>
</evidence>
<accession>A0A101UWM0</accession>